<gene>
    <name evidence="3" type="ORF">BTO28_15990</name>
</gene>
<evidence type="ECO:0000313" key="4">
    <source>
        <dbReference type="Proteomes" id="UP000188613"/>
    </source>
</evidence>
<keyword evidence="2" id="KW-1133">Transmembrane helix</keyword>
<evidence type="ECO:0000313" key="3">
    <source>
        <dbReference type="EMBL" id="OMP65764.1"/>
    </source>
</evidence>
<protein>
    <submittedName>
        <fullName evidence="3">Uncharacterized protein</fullName>
    </submittedName>
</protein>
<dbReference type="Proteomes" id="UP000188613">
    <property type="component" value="Unassembled WGS sequence"/>
</dbReference>
<feature type="region of interest" description="Disordered" evidence="1">
    <location>
        <begin position="97"/>
        <end position="135"/>
    </location>
</feature>
<reference evidence="3 4" key="1">
    <citation type="submission" date="2016-12" db="EMBL/GenBank/DDBJ databases">
        <title>Domibacillus sp. SAB 38T whole genome sequencing.</title>
        <authorList>
            <person name="Verma A."/>
            <person name="Ojha A.K."/>
            <person name="Krishnamurthi S."/>
        </authorList>
    </citation>
    <scope>NUCLEOTIDE SEQUENCE [LARGE SCALE GENOMIC DNA]</scope>
    <source>
        <strain evidence="3 4">SAB 38</strain>
    </source>
</reference>
<feature type="non-terminal residue" evidence="3">
    <location>
        <position position="135"/>
    </location>
</feature>
<comment type="caution">
    <text evidence="3">The sequence shown here is derived from an EMBL/GenBank/DDBJ whole genome shotgun (WGS) entry which is preliminary data.</text>
</comment>
<accession>A0A1V2A4N2</accession>
<dbReference type="AlphaFoldDB" id="A0A1V2A4N2"/>
<proteinExistence type="predicted"/>
<dbReference type="RefSeq" id="WP_198936787.1">
    <property type="nucleotide sequence ID" value="NZ_MSFI01000031.1"/>
</dbReference>
<feature type="transmembrane region" description="Helical" evidence="2">
    <location>
        <begin position="21"/>
        <end position="41"/>
    </location>
</feature>
<keyword evidence="2" id="KW-0812">Transmembrane</keyword>
<feature type="compositionally biased region" description="Low complexity" evidence="1">
    <location>
        <begin position="111"/>
        <end position="120"/>
    </location>
</feature>
<dbReference type="EMBL" id="MSFI01000031">
    <property type="protein sequence ID" value="OMP65764.1"/>
    <property type="molecule type" value="Genomic_DNA"/>
</dbReference>
<sequence>MEHKTPSIKKQNHGTVTIKKAFESFGFILLLLASTTSLGYASKAEASELNVTTEKSNIISSNMEAHTVEGKTKTLLDLGVGVDIKVPVVGEVVLEIEIGNPSSEEGQPSEGDTGSDSPAGGDSGSGSPAGGDFGS</sequence>
<keyword evidence="2" id="KW-0472">Membrane</keyword>
<organism evidence="3 4">
    <name type="scientific">Domibacillus epiphyticus</name>
    <dbReference type="NCBI Taxonomy" id="1714355"/>
    <lineage>
        <taxon>Bacteria</taxon>
        <taxon>Bacillati</taxon>
        <taxon>Bacillota</taxon>
        <taxon>Bacilli</taxon>
        <taxon>Bacillales</taxon>
        <taxon>Bacillaceae</taxon>
        <taxon>Domibacillus</taxon>
    </lineage>
</organism>
<evidence type="ECO:0000256" key="1">
    <source>
        <dbReference type="SAM" id="MobiDB-lite"/>
    </source>
</evidence>
<name>A0A1V2A4N2_9BACI</name>
<keyword evidence="4" id="KW-1185">Reference proteome</keyword>
<feature type="compositionally biased region" description="Gly residues" evidence="1">
    <location>
        <begin position="121"/>
        <end position="135"/>
    </location>
</feature>
<evidence type="ECO:0000256" key="2">
    <source>
        <dbReference type="SAM" id="Phobius"/>
    </source>
</evidence>